<evidence type="ECO:0000313" key="2">
    <source>
        <dbReference type="EMBL" id="ONK63159.1"/>
    </source>
</evidence>
<dbReference type="EMBL" id="CM007387">
    <property type="protein sequence ID" value="ONK63159.1"/>
    <property type="molecule type" value="Genomic_DNA"/>
</dbReference>
<evidence type="ECO:0000256" key="1">
    <source>
        <dbReference type="SAM" id="MobiDB-lite"/>
    </source>
</evidence>
<sequence length="71" mass="8304">MKQKEEEEVEGEGEVKDFDDKEIDLPKPKIFEVVEKKLNQIIEPQSIEVQEEKKIHPVMDLNEAKPDPMKS</sequence>
<evidence type="ECO:0000313" key="3">
    <source>
        <dbReference type="Proteomes" id="UP000243459"/>
    </source>
</evidence>
<dbReference type="Gramene" id="ONK63159">
    <property type="protein sequence ID" value="ONK63159"/>
    <property type="gene ID" value="A4U43_C07F12020"/>
</dbReference>
<feature type="compositionally biased region" description="Acidic residues" evidence="1">
    <location>
        <begin position="1"/>
        <end position="12"/>
    </location>
</feature>
<keyword evidence="3" id="KW-1185">Reference proteome</keyword>
<feature type="region of interest" description="Disordered" evidence="1">
    <location>
        <begin position="1"/>
        <end position="22"/>
    </location>
</feature>
<name>A0A5P1EEB0_ASPOF</name>
<accession>A0A5P1EEB0</accession>
<feature type="compositionally biased region" description="Basic and acidic residues" evidence="1">
    <location>
        <begin position="13"/>
        <end position="22"/>
    </location>
</feature>
<protein>
    <submittedName>
        <fullName evidence="2">Uncharacterized protein</fullName>
    </submittedName>
</protein>
<dbReference type="AlphaFoldDB" id="A0A5P1EEB0"/>
<reference evidence="3" key="1">
    <citation type="journal article" date="2017" name="Nat. Commun.">
        <title>The asparagus genome sheds light on the origin and evolution of a young Y chromosome.</title>
        <authorList>
            <person name="Harkess A."/>
            <person name="Zhou J."/>
            <person name="Xu C."/>
            <person name="Bowers J.E."/>
            <person name="Van der Hulst R."/>
            <person name="Ayyampalayam S."/>
            <person name="Mercati F."/>
            <person name="Riccardi P."/>
            <person name="McKain M.R."/>
            <person name="Kakrana A."/>
            <person name="Tang H."/>
            <person name="Ray J."/>
            <person name="Groenendijk J."/>
            <person name="Arikit S."/>
            <person name="Mathioni S.M."/>
            <person name="Nakano M."/>
            <person name="Shan H."/>
            <person name="Telgmann-Rauber A."/>
            <person name="Kanno A."/>
            <person name="Yue Z."/>
            <person name="Chen H."/>
            <person name="Li W."/>
            <person name="Chen Y."/>
            <person name="Xu X."/>
            <person name="Zhang Y."/>
            <person name="Luo S."/>
            <person name="Chen H."/>
            <person name="Gao J."/>
            <person name="Mao Z."/>
            <person name="Pires J.C."/>
            <person name="Luo M."/>
            <person name="Kudrna D."/>
            <person name="Wing R.A."/>
            <person name="Meyers B.C."/>
            <person name="Yi K."/>
            <person name="Kong H."/>
            <person name="Lavrijsen P."/>
            <person name="Sunseri F."/>
            <person name="Falavigna A."/>
            <person name="Ye Y."/>
            <person name="Leebens-Mack J.H."/>
            <person name="Chen G."/>
        </authorList>
    </citation>
    <scope>NUCLEOTIDE SEQUENCE [LARGE SCALE GENOMIC DNA]</scope>
    <source>
        <strain evidence="3">cv. DH0086</strain>
    </source>
</reference>
<proteinExistence type="predicted"/>
<gene>
    <name evidence="2" type="ORF">A4U43_C07F12020</name>
</gene>
<organism evidence="2 3">
    <name type="scientific">Asparagus officinalis</name>
    <name type="common">Garden asparagus</name>
    <dbReference type="NCBI Taxonomy" id="4686"/>
    <lineage>
        <taxon>Eukaryota</taxon>
        <taxon>Viridiplantae</taxon>
        <taxon>Streptophyta</taxon>
        <taxon>Embryophyta</taxon>
        <taxon>Tracheophyta</taxon>
        <taxon>Spermatophyta</taxon>
        <taxon>Magnoliopsida</taxon>
        <taxon>Liliopsida</taxon>
        <taxon>Asparagales</taxon>
        <taxon>Asparagaceae</taxon>
        <taxon>Asparagoideae</taxon>
        <taxon>Asparagus</taxon>
    </lineage>
</organism>
<dbReference type="Proteomes" id="UP000243459">
    <property type="component" value="Chromosome 7"/>
</dbReference>